<protein>
    <submittedName>
        <fullName evidence="2">Uncharacterized protein</fullName>
    </submittedName>
</protein>
<keyword evidence="1" id="KW-0812">Transmembrane</keyword>
<dbReference type="AlphaFoldDB" id="A0A9W8E7Y1"/>
<organism evidence="2 3">
    <name type="scientific">Dispira parvispora</name>
    <dbReference type="NCBI Taxonomy" id="1520584"/>
    <lineage>
        <taxon>Eukaryota</taxon>
        <taxon>Fungi</taxon>
        <taxon>Fungi incertae sedis</taxon>
        <taxon>Zoopagomycota</taxon>
        <taxon>Kickxellomycotina</taxon>
        <taxon>Dimargaritomycetes</taxon>
        <taxon>Dimargaritales</taxon>
        <taxon>Dimargaritaceae</taxon>
        <taxon>Dispira</taxon>
    </lineage>
</organism>
<name>A0A9W8E7Y1_9FUNG</name>
<dbReference type="PANTHER" id="PTHR38646:SF1">
    <property type="entry name" value="DUF202 DOMAIN-CONTAINING PROTEIN"/>
    <property type="match status" value="1"/>
</dbReference>
<keyword evidence="1" id="KW-1133">Transmembrane helix</keyword>
<evidence type="ECO:0000256" key="1">
    <source>
        <dbReference type="SAM" id="Phobius"/>
    </source>
</evidence>
<gene>
    <name evidence="2" type="ORF">IWQ62_001672</name>
</gene>
<accession>A0A9W8E7Y1</accession>
<dbReference type="EMBL" id="JANBPY010000290">
    <property type="protein sequence ID" value="KAJ1967738.1"/>
    <property type="molecule type" value="Genomic_DNA"/>
</dbReference>
<feature type="transmembrane region" description="Helical" evidence="1">
    <location>
        <begin position="101"/>
        <end position="121"/>
    </location>
</feature>
<keyword evidence="1" id="KW-0472">Membrane</keyword>
<evidence type="ECO:0000313" key="2">
    <source>
        <dbReference type="EMBL" id="KAJ1967738.1"/>
    </source>
</evidence>
<dbReference type="PANTHER" id="PTHR38646">
    <property type="entry name" value="YALI0F00814P"/>
    <property type="match status" value="1"/>
</dbReference>
<feature type="transmembrane region" description="Helical" evidence="1">
    <location>
        <begin position="38"/>
        <end position="56"/>
    </location>
</feature>
<keyword evidence="3" id="KW-1185">Reference proteome</keyword>
<dbReference type="Proteomes" id="UP001150925">
    <property type="component" value="Unassembled WGS sequence"/>
</dbReference>
<reference evidence="2" key="1">
    <citation type="submission" date="2022-07" db="EMBL/GenBank/DDBJ databases">
        <title>Phylogenomic reconstructions and comparative analyses of Kickxellomycotina fungi.</title>
        <authorList>
            <person name="Reynolds N.K."/>
            <person name="Stajich J.E."/>
            <person name="Barry K."/>
            <person name="Grigoriev I.V."/>
            <person name="Crous P."/>
            <person name="Smith M.E."/>
        </authorList>
    </citation>
    <scope>NUCLEOTIDE SEQUENCE</scope>
    <source>
        <strain evidence="2">RSA 1196</strain>
    </source>
</reference>
<sequence length="123" mass="13860">MTATLERQSNFPYVFKDAITEDQLEDYRSLQRTLNGSLWRTSAGLLTAGFVIFKIFSEELYVIGVLLIFYSACVTAAGIVRKHTMPSRIYELSHYPTGGNFVVFLTFTGLVTWCAALYIVISL</sequence>
<comment type="caution">
    <text evidence="2">The sequence shown here is derived from an EMBL/GenBank/DDBJ whole genome shotgun (WGS) entry which is preliminary data.</text>
</comment>
<feature type="transmembrane region" description="Helical" evidence="1">
    <location>
        <begin position="62"/>
        <end position="80"/>
    </location>
</feature>
<evidence type="ECO:0000313" key="3">
    <source>
        <dbReference type="Proteomes" id="UP001150925"/>
    </source>
</evidence>
<proteinExistence type="predicted"/>
<dbReference type="OrthoDB" id="2555434at2759"/>